<gene>
    <name evidence="1" type="ORF">G5B91_11055</name>
</gene>
<dbReference type="RefSeq" id="WP_037006714.1">
    <property type="nucleotide sequence ID" value="NZ_CP049140.1"/>
</dbReference>
<dbReference type="AlphaFoldDB" id="A0A6G6IUP6"/>
<name>A0A6G6IUP6_PSENT</name>
<proteinExistence type="predicted"/>
<organism evidence="1 2">
    <name type="scientific">Pseudomonas nitroreducens</name>
    <dbReference type="NCBI Taxonomy" id="46680"/>
    <lineage>
        <taxon>Bacteria</taxon>
        <taxon>Pseudomonadati</taxon>
        <taxon>Pseudomonadota</taxon>
        <taxon>Gammaproteobacteria</taxon>
        <taxon>Pseudomonadales</taxon>
        <taxon>Pseudomonadaceae</taxon>
        <taxon>Pseudomonas</taxon>
    </lineage>
</organism>
<dbReference type="EMBL" id="CP049140">
    <property type="protein sequence ID" value="QIE86779.1"/>
    <property type="molecule type" value="Genomic_DNA"/>
</dbReference>
<reference evidence="1 2" key="1">
    <citation type="submission" date="2020-02" db="EMBL/GenBank/DDBJ databases">
        <title>Integrative conjugative elements (ICEs) and plasmids drive adaptation of Pseudomonas nitroreducens strain HBP1 to wastewater environment.</title>
        <authorList>
            <person name="Sentchilo V."/>
            <person name="Carraro N."/>
            <person name="Bertelli C."/>
            <person name="van der Meer J.R."/>
        </authorList>
    </citation>
    <scope>NUCLEOTIDE SEQUENCE [LARGE SCALE GENOMIC DNA]</scope>
    <source>
        <strain evidence="1 2">HBP1</strain>
    </source>
</reference>
<dbReference type="KEGG" id="pnt:G5B91_11055"/>
<dbReference type="Proteomes" id="UP000501063">
    <property type="component" value="Chromosome"/>
</dbReference>
<protein>
    <submittedName>
        <fullName evidence="1">Uncharacterized protein</fullName>
    </submittedName>
</protein>
<accession>A0A6G6IUP6</accession>
<evidence type="ECO:0000313" key="1">
    <source>
        <dbReference type="EMBL" id="QIE86779.1"/>
    </source>
</evidence>
<evidence type="ECO:0000313" key="2">
    <source>
        <dbReference type="Proteomes" id="UP000501063"/>
    </source>
</evidence>
<sequence>MLGYTTASEAKAIGCTHHASYYGIPLWMGDIDSDAPLAFAKWLPLDYLMPVFSYIEGICNLLLGNEPTFMFKVGREID</sequence>